<organism evidence="1">
    <name type="scientific">marine sediment metagenome</name>
    <dbReference type="NCBI Taxonomy" id="412755"/>
    <lineage>
        <taxon>unclassified sequences</taxon>
        <taxon>metagenomes</taxon>
        <taxon>ecological metagenomes</taxon>
    </lineage>
</organism>
<sequence>SIYSKIFKNPSLTPDQIERMAINKSYPYDKAREDFNFSPVSFEDGIEKLIKELEVQD</sequence>
<comment type="caution">
    <text evidence="1">The sequence shown here is derived from an EMBL/GenBank/DDBJ whole genome shotgun (WGS) entry which is preliminary data.</text>
</comment>
<proteinExistence type="predicted"/>
<accession>X1F0E2</accession>
<dbReference type="AlphaFoldDB" id="X1F0E2"/>
<name>X1F0E2_9ZZZZ</name>
<protein>
    <recommendedName>
        <fullName evidence="2">NAD-dependent epimerase/dehydratase domain-containing protein</fullName>
    </recommendedName>
</protein>
<evidence type="ECO:0000313" key="1">
    <source>
        <dbReference type="EMBL" id="GAH22869.1"/>
    </source>
</evidence>
<feature type="non-terminal residue" evidence="1">
    <location>
        <position position="1"/>
    </location>
</feature>
<evidence type="ECO:0008006" key="2">
    <source>
        <dbReference type="Google" id="ProtNLM"/>
    </source>
</evidence>
<reference evidence="1" key="1">
    <citation type="journal article" date="2014" name="Front. Microbiol.">
        <title>High frequency of phylogenetically diverse reductive dehalogenase-homologous genes in deep subseafloor sedimentary metagenomes.</title>
        <authorList>
            <person name="Kawai M."/>
            <person name="Futagami T."/>
            <person name="Toyoda A."/>
            <person name="Takaki Y."/>
            <person name="Nishi S."/>
            <person name="Hori S."/>
            <person name="Arai W."/>
            <person name="Tsubouchi T."/>
            <person name="Morono Y."/>
            <person name="Uchiyama I."/>
            <person name="Ito T."/>
            <person name="Fujiyama A."/>
            <person name="Inagaki F."/>
            <person name="Takami H."/>
        </authorList>
    </citation>
    <scope>NUCLEOTIDE SEQUENCE</scope>
    <source>
        <strain evidence="1">Expedition CK06-06</strain>
    </source>
</reference>
<dbReference type="EMBL" id="BARU01003341">
    <property type="protein sequence ID" value="GAH22869.1"/>
    <property type="molecule type" value="Genomic_DNA"/>
</dbReference>
<gene>
    <name evidence="1" type="ORF">S03H2_07297</name>
</gene>